<dbReference type="InterPro" id="IPR041657">
    <property type="entry name" value="HTH_17"/>
</dbReference>
<reference evidence="2 3" key="1">
    <citation type="submission" date="2024-06" db="EMBL/GenBank/DDBJ databases">
        <title>Genomic Encyclopedia of Type Strains, Phase IV (KMG-IV): sequencing the most valuable type-strain genomes for metagenomic binning, comparative biology and taxonomic classification.</title>
        <authorList>
            <person name="Goeker M."/>
        </authorList>
    </citation>
    <scope>NUCLEOTIDE SEQUENCE [LARGE SCALE GENOMIC DNA]</scope>
    <source>
        <strain evidence="2 3">DSM 29388</strain>
    </source>
</reference>
<protein>
    <submittedName>
        <fullName evidence="2">Regulator of protease activity HflC (Stomatin/prohibitin superfamily)</fullName>
    </submittedName>
</protein>
<keyword evidence="3" id="KW-1185">Reference proteome</keyword>
<dbReference type="EMBL" id="JBEPMO010000001">
    <property type="protein sequence ID" value="MET3730701.1"/>
    <property type="molecule type" value="Genomic_DNA"/>
</dbReference>
<dbReference type="InterPro" id="IPR009061">
    <property type="entry name" value="DNA-bd_dom_put_sf"/>
</dbReference>
<dbReference type="GO" id="GO:0006508">
    <property type="term" value="P:proteolysis"/>
    <property type="evidence" value="ECO:0007669"/>
    <property type="project" value="UniProtKB-KW"/>
</dbReference>
<keyword evidence="2" id="KW-0378">Hydrolase</keyword>
<dbReference type="Proteomes" id="UP001549146">
    <property type="component" value="Unassembled WGS sequence"/>
</dbReference>
<dbReference type="RefSeq" id="WP_354506010.1">
    <property type="nucleotide sequence ID" value="NZ_JBEPMO010000001.1"/>
</dbReference>
<sequence>MTNSILLQNVSPEALADIIKEGVKSQLEDFKKNLQTHNPDELLTREETCKFLQIDSSTLWHWTNKGKVTAYGIGNRRYYKKAELLDCLKPLKK</sequence>
<comment type="caution">
    <text evidence="2">The sequence shown here is derived from an EMBL/GenBank/DDBJ whole genome shotgun (WGS) entry which is preliminary data.</text>
</comment>
<gene>
    <name evidence="2" type="ORF">ABID46_000253</name>
</gene>
<evidence type="ECO:0000313" key="2">
    <source>
        <dbReference type="EMBL" id="MET3730701.1"/>
    </source>
</evidence>
<organism evidence="2 3">
    <name type="scientific">Moheibacter stercoris</name>
    <dbReference type="NCBI Taxonomy" id="1628251"/>
    <lineage>
        <taxon>Bacteria</taxon>
        <taxon>Pseudomonadati</taxon>
        <taxon>Bacteroidota</taxon>
        <taxon>Flavobacteriia</taxon>
        <taxon>Flavobacteriales</taxon>
        <taxon>Weeksellaceae</taxon>
        <taxon>Moheibacter</taxon>
    </lineage>
</organism>
<dbReference type="GO" id="GO:0008233">
    <property type="term" value="F:peptidase activity"/>
    <property type="evidence" value="ECO:0007669"/>
    <property type="project" value="UniProtKB-KW"/>
</dbReference>
<dbReference type="Pfam" id="PF12728">
    <property type="entry name" value="HTH_17"/>
    <property type="match status" value="1"/>
</dbReference>
<evidence type="ECO:0000313" key="3">
    <source>
        <dbReference type="Proteomes" id="UP001549146"/>
    </source>
</evidence>
<accession>A0ABV2LQ59</accession>
<dbReference type="SUPFAM" id="SSF46955">
    <property type="entry name" value="Putative DNA-binding domain"/>
    <property type="match status" value="1"/>
</dbReference>
<name>A0ABV2LQ59_9FLAO</name>
<evidence type="ECO:0000259" key="1">
    <source>
        <dbReference type="Pfam" id="PF12728"/>
    </source>
</evidence>
<proteinExistence type="predicted"/>
<feature type="domain" description="Helix-turn-helix" evidence="1">
    <location>
        <begin position="42"/>
        <end position="86"/>
    </location>
</feature>
<keyword evidence="2" id="KW-0645">Protease</keyword>